<accession>A0A9W6LZC9</accession>
<dbReference type="EMBL" id="BSEN01000004">
    <property type="protein sequence ID" value="GLJ75512.1"/>
    <property type="molecule type" value="Genomic_DNA"/>
</dbReference>
<evidence type="ECO:0000313" key="2">
    <source>
        <dbReference type="EMBL" id="GLJ75512.1"/>
    </source>
</evidence>
<feature type="transmembrane region" description="Helical" evidence="1">
    <location>
        <begin position="39"/>
        <end position="65"/>
    </location>
</feature>
<feature type="transmembrane region" description="Helical" evidence="1">
    <location>
        <begin position="77"/>
        <end position="95"/>
    </location>
</feature>
<keyword evidence="1" id="KW-1133">Transmembrane helix</keyword>
<dbReference type="Proteomes" id="UP001142372">
    <property type="component" value="Unassembled WGS sequence"/>
</dbReference>
<evidence type="ECO:0000256" key="1">
    <source>
        <dbReference type="SAM" id="Phobius"/>
    </source>
</evidence>
<comment type="caution">
    <text evidence="2">The sequence shown here is derived from an EMBL/GenBank/DDBJ whole genome shotgun (WGS) entry which is preliminary data.</text>
</comment>
<evidence type="ECO:0000313" key="3">
    <source>
        <dbReference type="Proteomes" id="UP001142372"/>
    </source>
</evidence>
<dbReference type="InterPro" id="IPR000801">
    <property type="entry name" value="Esterase-like"/>
</dbReference>
<dbReference type="Pfam" id="PF00756">
    <property type="entry name" value="Esterase"/>
    <property type="match status" value="1"/>
</dbReference>
<dbReference type="GO" id="GO:0016747">
    <property type="term" value="F:acyltransferase activity, transferring groups other than amino-acyl groups"/>
    <property type="evidence" value="ECO:0007669"/>
    <property type="project" value="TreeGrafter"/>
</dbReference>
<dbReference type="Gene3D" id="3.40.50.1820">
    <property type="entry name" value="alpha/beta hydrolase"/>
    <property type="match status" value="1"/>
</dbReference>
<sequence length="431" mass="46203">MLDALWRTDIVEGPVIYLVFSLAAAGAVFLLLRRPTPRWLLTVAIALGAGLVAAVVTWFVAIRTLNLFGMGLGMRNYVWIAATFCGVFLAVASLWRSRWWRTLVAAVCIPLFAIAGTVAINADYGLDRTLGSLVGVPTDPTIQLAGTTATSDLSTLWKTWKAPADMPATGRAGVQVIPNTRSGFHARPAGIYLPPAALVENPPRLPLLVMMMGQPGHPDPGLIASILDPIAARHHGLAPIVVMPDQLGEPTQDPLCLNTARYGDAQTYLARDVPDWALKHLNISRDHREWTVAGFSNGGECALALTVTYPTLFGNLIDLAGEAFPAAEVPGPVLANVFHGDQSAYDRIKPLNMMAGKRYSRINAVFAVGQFDPYYPPISHRMAQAARAHGMRVWDEVVPGADHSAATVIDGLPVGLRDLYPSLGLSAPDAG</sequence>
<gene>
    <name evidence="2" type="ORF">GCM10017584_10860</name>
</gene>
<organism evidence="2 3">
    <name type="scientific">Leifsonia poae</name>
    <dbReference type="NCBI Taxonomy" id="110933"/>
    <lineage>
        <taxon>Bacteria</taxon>
        <taxon>Bacillati</taxon>
        <taxon>Actinomycetota</taxon>
        <taxon>Actinomycetes</taxon>
        <taxon>Micrococcales</taxon>
        <taxon>Microbacteriaceae</taxon>
        <taxon>Leifsonia</taxon>
    </lineage>
</organism>
<dbReference type="PANTHER" id="PTHR48098:SF1">
    <property type="entry name" value="DIACYLGLYCEROL ACYLTRANSFERASE_MYCOLYLTRANSFERASE AG85A"/>
    <property type="match status" value="1"/>
</dbReference>
<dbReference type="SUPFAM" id="SSF53474">
    <property type="entry name" value="alpha/beta-Hydrolases"/>
    <property type="match status" value="1"/>
</dbReference>
<dbReference type="AlphaFoldDB" id="A0A9W6LZC9"/>
<keyword evidence="3" id="KW-1185">Reference proteome</keyword>
<dbReference type="InterPro" id="IPR029058">
    <property type="entry name" value="AB_hydrolase_fold"/>
</dbReference>
<keyword evidence="1" id="KW-0472">Membrane</keyword>
<feature type="transmembrane region" description="Helical" evidence="1">
    <location>
        <begin position="102"/>
        <end position="120"/>
    </location>
</feature>
<name>A0A9W6LZC9_9MICO</name>
<reference evidence="2" key="2">
    <citation type="submission" date="2023-01" db="EMBL/GenBank/DDBJ databases">
        <authorList>
            <person name="Sun Q."/>
            <person name="Evtushenko L."/>
        </authorList>
    </citation>
    <scope>NUCLEOTIDE SEQUENCE</scope>
    <source>
        <strain evidence="2">VKM Ac-1401</strain>
    </source>
</reference>
<reference evidence="2" key="1">
    <citation type="journal article" date="2014" name="Int. J. Syst. Evol. Microbiol.">
        <title>Complete genome sequence of Corynebacterium casei LMG S-19264T (=DSM 44701T), isolated from a smear-ripened cheese.</title>
        <authorList>
            <consortium name="US DOE Joint Genome Institute (JGI-PGF)"/>
            <person name="Walter F."/>
            <person name="Albersmeier A."/>
            <person name="Kalinowski J."/>
            <person name="Ruckert C."/>
        </authorList>
    </citation>
    <scope>NUCLEOTIDE SEQUENCE</scope>
    <source>
        <strain evidence="2">VKM Ac-1401</strain>
    </source>
</reference>
<dbReference type="PANTHER" id="PTHR48098">
    <property type="entry name" value="ENTEROCHELIN ESTERASE-RELATED"/>
    <property type="match status" value="1"/>
</dbReference>
<dbReference type="InterPro" id="IPR050583">
    <property type="entry name" value="Mycobacterial_A85_antigen"/>
</dbReference>
<dbReference type="RefSeq" id="WP_271176197.1">
    <property type="nucleotide sequence ID" value="NZ_BAAAJO010000004.1"/>
</dbReference>
<feature type="transmembrane region" description="Helical" evidence="1">
    <location>
        <begin position="15"/>
        <end position="32"/>
    </location>
</feature>
<keyword evidence="1" id="KW-0812">Transmembrane</keyword>
<proteinExistence type="predicted"/>
<protein>
    <submittedName>
        <fullName evidence="2">Esterase</fullName>
    </submittedName>
</protein>